<keyword evidence="1" id="KW-0812">Transmembrane</keyword>
<name>A0A9D2KJQ0_9FIRM</name>
<feature type="transmembrane region" description="Helical" evidence="1">
    <location>
        <begin position="6"/>
        <end position="23"/>
    </location>
</feature>
<evidence type="ECO:0000313" key="2">
    <source>
        <dbReference type="EMBL" id="HJA05628.1"/>
    </source>
</evidence>
<evidence type="ECO:0000256" key="1">
    <source>
        <dbReference type="SAM" id="Phobius"/>
    </source>
</evidence>
<dbReference type="EMBL" id="DXAK01000003">
    <property type="protein sequence ID" value="HJA05628.1"/>
    <property type="molecule type" value="Genomic_DNA"/>
</dbReference>
<feature type="transmembrane region" description="Helical" evidence="1">
    <location>
        <begin position="89"/>
        <end position="107"/>
    </location>
</feature>
<evidence type="ECO:0008006" key="4">
    <source>
        <dbReference type="Google" id="ProtNLM"/>
    </source>
</evidence>
<dbReference type="AlphaFoldDB" id="A0A9D2KJQ0"/>
<organism evidence="2 3">
    <name type="scientific">Candidatus Mediterraneibacter pullicola</name>
    <dbReference type="NCBI Taxonomy" id="2838682"/>
    <lineage>
        <taxon>Bacteria</taxon>
        <taxon>Bacillati</taxon>
        <taxon>Bacillota</taxon>
        <taxon>Clostridia</taxon>
        <taxon>Lachnospirales</taxon>
        <taxon>Lachnospiraceae</taxon>
        <taxon>Mediterraneibacter</taxon>
    </lineage>
</organism>
<accession>A0A9D2KJQ0</accession>
<comment type="caution">
    <text evidence="2">The sequence shown here is derived from an EMBL/GenBank/DDBJ whole genome shotgun (WGS) entry which is preliminary data.</text>
</comment>
<keyword evidence="1" id="KW-1133">Transmembrane helix</keyword>
<keyword evidence="1" id="KW-0472">Membrane</keyword>
<proteinExistence type="predicted"/>
<evidence type="ECO:0000313" key="3">
    <source>
        <dbReference type="Proteomes" id="UP000824223"/>
    </source>
</evidence>
<protein>
    <recommendedName>
        <fullName evidence="4">DUF3784 domain-containing protein</fullName>
    </recommendedName>
</protein>
<sequence length="114" mass="12752">MDSIWGFIGIIVFGCGIYALYSYGKMKSAGEINANLLLGKEFMNKTCKDKEAYIQKAGPALLVFGIAGLIYGGIDIIHCYVYPMPVPDIVGMILFFIVLVWFGLYTTKLKQKYF</sequence>
<gene>
    <name evidence="2" type="ORF">H9798_00540</name>
</gene>
<dbReference type="Proteomes" id="UP000824223">
    <property type="component" value="Unassembled WGS sequence"/>
</dbReference>
<reference evidence="2" key="1">
    <citation type="journal article" date="2021" name="PeerJ">
        <title>Extensive microbial diversity within the chicken gut microbiome revealed by metagenomics and culture.</title>
        <authorList>
            <person name="Gilroy R."/>
            <person name="Ravi A."/>
            <person name="Getino M."/>
            <person name="Pursley I."/>
            <person name="Horton D.L."/>
            <person name="Alikhan N.F."/>
            <person name="Baker D."/>
            <person name="Gharbi K."/>
            <person name="Hall N."/>
            <person name="Watson M."/>
            <person name="Adriaenssens E.M."/>
            <person name="Foster-Nyarko E."/>
            <person name="Jarju S."/>
            <person name="Secka A."/>
            <person name="Antonio M."/>
            <person name="Oren A."/>
            <person name="Chaudhuri R.R."/>
            <person name="La Ragione R."/>
            <person name="Hildebrand F."/>
            <person name="Pallen M.J."/>
        </authorList>
    </citation>
    <scope>NUCLEOTIDE SEQUENCE</scope>
    <source>
        <strain evidence="2">ChiSjej2B20-11307</strain>
    </source>
</reference>
<feature type="transmembrane region" description="Helical" evidence="1">
    <location>
        <begin position="60"/>
        <end position="83"/>
    </location>
</feature>
<reference evidence="2" key="2">
    <citation type="submission" date="2021-04" db="EMBL/GenBank/DDBJ databases">
        <authorList>
            <person name="Gilroy R."/>
        </authorList>
    </citation>
    <scope>NUCLEOTIDE SEQUENCE</scope>
    <source>
        <strain evidence="2">ChiSjej2B20-11307</strain>
    </source>
</reference>